<reference evidence="2 3" key="1">
    <citation type="journal article" date="2019" name="New Phytol.">
        <title>Comparative genomics reveals unique wood-decay strategies and fruiting body development in the Schizophyllaceae.</title>
        <authorList>
            <person name="Almasi E."/>
            <person name="Sahu N."/>
            <person name="Krizsan K."/>
            <person name="Balint B."/>
            <person name="Kovacs G.M."/>
            <person name="Kiss B."/>
            <person name="Cseklye J."/>
            <person name="Drula E."/>
            <person name="Henrissat B."/>
            <person name="Nagy I."/>
            <person name="Chovatia M."/>
            <person name="Adam C."/>
            <person name="LaButti K."/>
            <person name="Lipzen A."/>
            <person name="Riley R."/>
            <person name="Grigoriev I.V."/>
            <person name="Nagy L.G."/>
        </authorList>
    </citation>
    <scope>NUCLEOTIDE SEQUENCE [LARGE SCALE GENOMIC DNA]</scope>
    <source>
        <strain evidence="2 3">NL-1724</strain>
    </source>
</reference>
<organism evidence="2 3">
    <name type="scientific">Schizophyllum amplum</name>
    <dbReference type="NCBI Taxonomy" id="97359"/>
    <lineage>
        <taxon>Eukaryota</taxon>
        <taxon>Fungi</taxon>
        <taxon>Dikarya</taxon>
        <taxon>Basidiomycota</taxon>
        <taxon>Agaricomycotina</taxon>
        <taxon>Agaricomycetes</taxon>
        <taxon>Agaricomycetidae</taxon>
        <taxon>Agaricales</taxon>
        <taxon>Schizophyllaceae</taxon>
        <taxon>Schizophyllum</taxon>
    </lineage>
</organism>
<sequence length="178" mass="19923">MNGSHGYYKSANGAEVVYSSGSRRNFFALSKRIPNIVSWHSAPSASMHRLPAVRRHNDMSMRKYQKPPQYHPLLKPALERKRRRATTSYQLGPVSASRGLPQCRESDCSDVTSSPPADPEFPSTRQLWDAVKSNPSDSIRDIALRFVARADDEPDDRPQSLRLPVMDPSGQTYGLVLA</sequence>
<dbReference type="EMBL" id="VDMD01000007">
    <property type="protein sequence ID" value="TRM64635.1"/>
    <property type="molecule type" value="Genomic_DNA"/>
</dbReference>
<dbReference type="Proteomes" id="UP000320762">
    <property type="component" value="Unassembled WGS sequence"/>
</dbReference>
<gene>
    <name evidence="2" type="ORF">BD626DRAFT_629533</name>
</gene>
<accession>A0A550CIK2</accession>
<dbReference type="AlphaFoldDB" id="A0A550CIK2"/>
<feature type="region of interest" description="Disordered" evidence="1">
    <location>
        <begin position="81"/>
        <end position="123"/>
    </location>
</feature>
<comment type="caution">
    <text evidence="2">The sequence shown here is derived from an EMBL/GenBank/DDBJ whole genome shotgun (WGS) entry which is preliminary data.</text>
</comment>
<evidence type="ECO:0000313" key="3">
    <source>
        <dbReference type="Proteomes" id="UP000320762"/>
    </source>
</evidence>
<evidence type="ECO:0000313" key="2">
    <source>
        <dbReference type="EMBL" id="TRM64635.1"/>
    </source>
</evidence>
<name>A0A550CIK2_9AGAR</name>
<keyword evidence="3" id="KW-1185">Reference proteome</keyword>
<proteinExistence type="predicted"/>
<protein>
    <submittedName>
        <fullName evidence="2">Uncharacterized protein</fullName>
    </submittedName>
</protein>
<evidence type="ECO:0000256" key="1">
    <source>
        <dbReference type="SAM" id="MobiDB-lite"/>
    </source>
</evidence>